<dbReference type="SUPFAM" id="SSF46785">
    <property type="entry name" value="Winged helix' DNA-binding domain"/>
    <property type="match status" value="1"/>
</dbReference>
<dbReference type="InterPro" id="IPR036388">
    <property type="entry name" value="WH-like_DNA-bd_sf"/>
</dbReference>
<feature type="domain" description="HTH marR-type" evidence="1">
    <location>
        <begin position="30"/>
        <end position="133"/>
    </location>
</feature>
<organism evidence="2 3">
    <name type="scientific">Craurococcus roseus</name>
    <dbReference type="NCBI Taxonomy" id="77585"/>
    <lineage>
        <taxon>Bacteria</taxon>
        <taxon>Pseudomonadati</taxon>
        <taxon>Pseudomonadota</taxon>
        <taxon>Alphaproteobacteria</taxon>
        <taxon>Acetobacterales</taxon>
        <taxon>Acetobacteraceae</taxon>
        <taxon>Craurococcus</taxon>
    </lineage>
</organism>
<dbReference type="Gene3D" id="1.10.10.10">
    <property type="entry name" value="Winged helix-like DNA-binding domain superfamily/Winged helix DNA-binding domain"/>
    <property type="match status" value="1"/>
</dbReference>
<accession>A0ABN1FHP1</accession>
<dbReference type="InterPro" id="IPR000835">
    <property type="entry name" value="HTH_MarR-typ"/>
</dbReference>
<dbReference type="CDD" id="cd00090">
    <property type="entry name" value="HTH_ARSR"/>
    <property type="match status" value="1"/>
</dbReference>
<keyword evidence="3" id="KW-1185">Reference proteome</keyword>
<dbReference type="PANTHER" id="PTHR33164:SF43">
    <property type="entry name" value="HTH-TYPE TRANSCRIPTIONAL REPRESSOR YETL"/>
    <property type="match status" value="1"/>
</dbReference>
<evidence type="ECO:0000313" key="3">
    <source>
        <dbReference type="Proteomes" id="UP001501588"/>
    </source>
</evidence>
<dbReference type="SMART" id="SM00347">
    <property type="entry name" value="HTH_MARR"/>
    <property type="match status" value="1"/>
</dbReference>
<comment type="caution">
    <text evidence="2">The sequence shown here is derived from an EMBL/GenBank/DDBJ whole genome shotgun (WGS) entry which is preliminary data.</text>
</comment>
<evidence type="ECO:0000313" key="2">
    <source>
        <dbReference type="EMBL" id="GAA0591033.1"/>
    </source>
</evidence>
<dbReference type="EMBL" id="BAAAFZ010000050">
    <property type="protein sequence ID" value="GAA0591033.1"/>
    <property type="molecule type" value="Genomic_DNA"/>
</dbReference>
<protein>
    <recommendedName>
        <fullName evidence="1">HTH marR-type domain-containing protein</fullName>
    </recommendedName>
</protein>
<dbReference type="Proteomes" id="UP001501588">
    <property type="component" value="Unassembled WGS sequence"/>
</dbReference>
<proteinExistence type="predicted"/>
<dbReference type="PANTHER" id="PTHR33164">
    <property type="entry name" value="TRANSCRIPTIONAL REGULATOR, MARR FAMILY"/>
    <property type="match status" value="1"/>
</dbReference>
<dbReference type="InterPro" id="IPR039422">
    <property type="entry name" value="MarR/SlyA-like"/>
</dbReference>
<dbReference type="Pfam" id="PF12802">
    <property type="entry name" value="MarR_2"/>
    <property type="match status" value="1"/>
</dbReference>
<gene>
    <name evidence="2" type="ORF">GCM10009416_31840</name>
</gene>
<dbReference type="InterPro" id="IPR011991">
    <property type="entry name" value="ArsR-like_HTH"/>
</dbReference>
<dbReference type="InterPro" id="IPR036390">
    <property type="entry name" value="WH_DNA-bd_sf"/>
</dbReference>
<evidence type="ECO:0000259" key="1">
    <source>
        <dbReference type="SMART" id="SM00347"/>
    </source>
</evidence>
<sequence>MAYYAGAFEIRNPANDEDPMPVLHKTITAMVTRGTDLSARQLGVFLTVYLEAGPHTVRDLSARFGICKPAVSRALDRLGELDLVRRRLDPQDRRSLQAQRTGAGWRLLGELRTAIDRDSGGAGAWGGAAPRGTSRAWPKEVVTHRNGYGHGFAANVAAD</sequence>
<reference evidence="2 3" key="1">
    <citation type="journal article" date="2019" name="Int. J. Syst. Evol. Microbiol.">
        <title>The Global Catalogue of Microorganisms (GCM) 10K type strain sequencing project: providing services to taxonomists for standard genome sequencing and annotation.</title>
        <authorList>
            <consortium name="The Broad Institute Genomics Platform"/>
            <consortium name="The Broad Institute Genome Sequencing Center for Infectious Disease"/>
            <person name="Wu L."/>
            <person name="Ma J."/>
        </authorList>
    </citation>
    <scope>NUCLEOTIDE SEQUENCE [LARGE SCALE GENOMIC DNA]</scope>
    <source>
        <strain evidence="2 3">JCM 9933</strain>
    </source>
</reference>
<name>A0ABN1FHP1_9PROT</name>
<dbReference type="RefSeq" id="WP_343896351.1">
    <property type="nucleotide sequence ID" value="NZ_BAAAFZ010000050.1"/>
</dbReference>